<dbReference type="InterPro" id="IPR015422">
    <property type="entry name" value="PyrdxlP-dep_Trfase_small"/>
</dbReference>
<evidence type="ECO:0000256" key="5">
    <source>
        <dbReference type="HAMAP-Rule" id="MF_01107"/>
    </source>
</evidence>
<feature type="binding site" evidence="5">
    <location>
        <begin position="207"/>
        <end position="210"/>
    </location>
    <ligand>
        <name>pyridoxal 5'-phosphate</name>
        <dbReference type="ChEBI" id="CHEBI:597326"/>
    </ligand>
</feature>
<dbReference type="Proteomes" id="UP000253314">
    <property type="component" value="Unassembled WGS sequence"/>
</dbReference>
<dbReference type="NCBIfam" id="NF002797">
    <property type="entry name" value="PRK02936.1"/>
    <property type="match status" value="1"/>
</dbReference>
<dbReference type="GO" id="GO:0005737">
    <property type="term" value="C:cytoplasm"/>
    <property type="evidence" value="ECO:0007669"/>
    <property type="project" value="UniProtKB-SubCell"/>
</dbReference>
<dbReference type="GO" id="GO:0042802">
    <property type="term" value="F:identical protein binding"/>
    <property type="evidence" value="ECO:0007669"/>
    <property type="project" value="TreeGrafter"/>
</dbReference>
<keyword evidence="5" id="KW-0963">Cytoplasm</keyword>
<evidence type="ECO:0000256" key="1">
    <source>
        <dbReference type="ARBA" id="ARBA00022576"/>
    </source>
</evidence>
<feature type="binding site" evidence="5">
    <location>
        <begin position="95"/>
        <end position="96"/>
    </location>
    <ligand>
        <name>pyridoxal 5'-phosphate</name>
        <dbReference type="ChEBI" id="CHEBI:597326"/>
    </ligand>
</feature>
<dbReference type="InterPro" id="IPR015424">
    <property type="entry name" value="PyrdxlP-dep_Trfase"/>
</dbReference>
<feature type="binding site" evidence="5">
    <location>
        <position position="122"/>
    </location>
    <ligand>
        <name>pyridoxal 5'-phosphate</name>
        <dbReference type="ChEBI" id="CHEBI:597326"/>
    </ligand>
</feature>
<dbReference type="NCBIfam" id="NF002325">
    <property type="entry name" value="PRK01278.1"/>
    <property type="match status" value="1"/>
</dbReference>
<dbReference type="PIRSF" id="PIRSF000521">
    <property type="entry name" value="Transaminase_4ab_Lys_Orn"/>
    <property type="match status" value="1"/>
</dbReference>
<dbReference type="CDD" id="cd00610">
    <property type="entry name" value="OAT_like"/>
    <property type="match status" value="1"/>
</dbReference>
<feature type="binding site" evidence="5">
    <location>
        <position position="125"/>
    </location>
    <ligand>
        <name>N(2)-acetyl-L-ornithine</name>
        <dbReference type="ChEBI" id="CHEBI:57805"/>
    </ligand>
</feature>
<evidence type="ECO:0000256" key="2">
    <source>
        <dbReference type="ARBA" id="ARBA00022605"/>
    </source>
</evidence>
<keyword evidence="1 5" id="KW-0032">Aminotransferase</keyword>
<keyword evidence="3 5" id="KW-0808">Transferase</keyword>
<dbReference type="RefSeq" id="WP_113804533.1">
    <property type="nucleotide sequence ID" value="NZ_QOCW01000002.1"/>
</dbReference>
<dbReference type="GO" id="GO:0003992">
    <property type="term" value="F:N2-acetyl-L-ornithine:2-oxoglutarate 5-aminotransferase activity"/>
    <property type="evidence" value="ECO:0007669"/>
    <property type="project" value="UniProtKB-UniRule"/>
</dbReference>
<dbReference type="AlphaFoldDB" id="A0A366Y3R9"/>
<sequence>MSALFPTYNRWNISIESAEGTTVIDQNGKKYLDFISGIAVCNLGHRHPAVQKALEEQLNKVWHVSNLFQIDLQEEVAAQLTEKSSGDYVFFCNSGAEANEAAIKIARKYTGKSKIITFKQSFHGRTFATMSATGQEKIQQGYGDLLPTFEYVPYNDAAALEQAVDENTAAVMLEVIQGEGGVNPGTASFLEKVQSLCKQHKLLLIVDEIQTGIGRTGKPFAYQHFALDPDIITAAKGLGNGFPVGAMIGKEHLKDTFSPGSHGTTFGGNMLAMAAAKATLSEIFNDSFLQEVEEKGNYLLKQLQEKLASCPLVEEVRGKGLMVGISCKEDVVSLISTFQEKGLLIVIAGPKVLRLLPPLTVTKEELDQAASILVEEILLKNKKGLATS</sequence>
<gene>
    <name evidence="5" type="primary">argD</name>
    <name evidence="6" type="ORF">DS031_03410</name>
</gene>
<dbReference type="Gene3D" id="3.90.1150.10">
    <property type="entry name" value="Aspartate Aminotransferase, domain 1"/>
    <property type="match status" value="1"/>
</dbReference>
<dbReference type="EC" id="2.6.1.11" evidence="5"/>
<protein>
    <recommendedName>
        <fullName evidence="5">Acetylornithine aminotransferase</fullName>
        <shortName evidence="5">ACOAT</shortName>
        <ecNumber evidence="5">2.6.1.11</ecNumber>
    </recommendedName>
</protein>
<dbReference type="SUPFAM" id="SSF53383">
    <property type="entry name" value="PLP-dependent transferases"/>
    <property type="match status" value="1"/>
</dbReference>
<dbReference type="HAMAP" id="MF_01107">
    <property type="entry name" value="ArgD_aminotrans_3"/>
    <property type="match status" value="1"/>
</dbReference>
<accession>A0A366Y3R9</accession>
<dbReference type="InterPro" id="IPR050103">
    <property type="entry name" value="Class-III_PLP-dep_AT"/>
</dbReference>
<evidence type="ECO:0000256" key="3">
    <source>
        <dbReference type="ARBA" id="ARBA00022679"/>
    </source>
</evidence>
<dbReference type="NCBIfam" id="TIGR00707">
    <property type="entry name" value="argD"/>
    <property type="match status" value="1"/>
</dbReference>
<dbReference type="GO" id="GO:0030170">
    <property type="term" value="F:pyridoxal phosphate binding"/>
    <property type="evidence" value="ECO:0007669"/>
    <property type="project" value="InterPro"/>
</dbReference>
<organism evidence="6 7">
    <name type="scientific">Bacillus taeanensis</name>
    <dbReference type="NCBI Taxonomy" id="273032"/>
    <lineage>
        <taxon>Bacteria</taxon>
        <taxon>Bacillati</taxon>
        <taxon>Bacillota</taxon>
        <taxon>Bacilli</taxon>
        <taxon>Bacillales</taxon>
        <taxon>Bacillaceae</taxon>
        <taxon>Bacillus</taxon>
    </lineage>
</organism>
<comment type="subunit">
    <text evidence="5">Homodimer.</text>
</comment>
<dbReference type="InterPro" id="IPR005814">
    <property type="entry name" value="Aminotrans_3"/>
</dbReference>
<reference evidence="6 7" key="1">
    <citation type="submission" date="2018-07" db="EMBL/GenBank/DDBJ databases">
        <title>Lottiidibacillus patelloidae gen. nov., sp. nov., isolated from the intestinal tract of a marine limpet and the reclassification of B. taeanensis BH030017T, B. algicola KMM 3737T and B. hwajinpoensis SW-72T as genus Lottiidibacillus.</title>
        <authorList>
            <person name="Liu R."/>
            <person name="Huang Z."/>
        </authorList>
    </citation>
    <scope>NUCLEOTIDE SEQUENCE [LARGE SCALE GENOMIC DNA]</scope>
    <source>
        <strain evidence="6 7">BH030017</strain>
    </source>
</reference>
<keyword evidence="4 5" id="KW-0663">Pyridoxal phosphate</keyword>
<evidence type="ECO:0000313" key="6">
    <source>
        <dbReference type="EMBL" id="RBW71053.1"/>
    </source>
</evidence>
<comment type="subcellular location">
    <subcellularLocation>
        <location evidence="5">Cytoplasm</location>
    </subcellularLocation>
</comment>
<comment type="caution">
    <text evidence="6">The sequence shown here is derived from an EMBL/GenBank/DDBJ whole genome shotgun (WGS) entry which is preliminary data.</text>
</comment>
<dbReference type="PROSITE" id="PS00600">
    <property type="entry name" value="AA_TRANSFER_CLASS_3"/>
    <property type="match status" value="1"/>
</dbReference>
<dbReference type="UniPathway" id="UPA00068">
    <property type="reaction ID" value="UER00109"/>
</dbReference>
<evidence type="ECO:0000256" key="4">
    <source>
        <dbReference type="ARBA" id="ARBA00022898"/>
    </source>
</evidence>
<dbReference type="EMBL" id="QOCW01000002">
    <property type="protein sequence ID" value="RBW71053.1"/>
    <property type="molecule type" value="Genomic_DNA"/>
</dbReference>
<dbReference type="InterPro" id="IPR015421">
    <property type="entry name" value="PyrdxlP-dep_Trfase_major"/>
</dbReference>
<dbReference type="FunFam" id="3.40.640.10:FF:000004">
    <property type="entry name" value="Acetylornithine aminotransferase"/>
    <property type="match status" value="1"/>
</dbReference>
<feature type="modified residue" description="N6-(pyridoxal phosphate)lysine" evidence="5">
    <location>
        <position position="236"/>
    </location>
</feature>
<name>A0A366Y3R9_9BACI</name>
<dbReference type="InterPro" id="IPR004636">
    <property type="entry name" value="AcOrn/SuccOrn_fam"/>
</dbReference>
<dbReference type="Pfam" id="PF00202">
    <property type="entry name" value="Aminotran_3"/>
    <property type="match status" value="1"/>
</dbReference>
<keyword evidence="5" id="KW-0055">Arginine biosynthesis</keyword>
<proteinExistence type="inferred from homology"/>
<comment type="pathway">
    <text evidence="5">Amino-acid biosynthesis; L-arginine biosynthesis; N(2)-acetyl-L-ornithine from L-glutamate: step 4/4.</text>
</comment>
<dbReference type="GO" id="GO:0006526">
    <property type="term" value="P:L-arginine biosynthetic process"/>
    <property type="evidence" value="ECO:0007669"/>
    <property type="project" value="UniProtKB-UniRule"/>
</dbReference>
<feature type="binding site" evidence="5">
    <location>
        <position position="265"/>
    </location>
    <ligand>
        <name>pyridoxal 5'-phosphate</name>
        <dbReference type="ChEBI" id="CHEBI:597326"/>
    </ligand>
</feature>
<dbReference type="Gene3D" id="3.40.640.10">
    <property type="entry name" value="Type I PLP-dependent aspartate aminotransferase-like (Major domain)"/>
    <property type="match status" value="1"/>
</dbReference>
<keyword evidence="7" id="KW-1185">Reference proteome</keyword>
<keyword evidence="2 5" id="KW-0028">Amino-acid biosynthesis</keyword>
<feature type="binding site" evidence="5">
    <location>
        <position position="264"/>
    </location>
    <ligand>
        <name>N(2)-acetyl-L-ornithine</name>
        <dbReference type="ChEBI" id="CHEBI:57805"/>
    </ligand>
</feature>
<comment type="similarity">
    <text evidence="5">Belongs to the class-III pyridoxal-phosphate-dependent aminotransferase family. ArgD subfamily.</text>
</comment>
<comment type="catalytic activity">
    <reaction evidence="5">
        <text>N(2)-acetyl-L-ornithine + 2-oxoglutarate = N-acetyl-L-glutamate 5-semialdehyde + L-glutamate</text>
        <dbReference type="Rhea" id="RHEA:18049"/>
        <dbReference type="ChEBI" id="CHEBI:16810"/>
        <dbReference type="ChEBI" id="CHEBI:29123"/>
        <dbReference type="ChEBI" id="CHEBI:29985"/>
        <dbReference type="ChEBI" id="CHEBI:57805"/>
        <dbReference type="EC" id="2.6.1.11"/>
    </reaction>
</comment>
<evidence type="ECO:0000313" key="7">
    <source>
        <dbReference type="Proteomes" id="UP000253314"/>
    </source>
</evidence>
<dbReference type="InterPro" id="IPR049704">
    <property type="entry name" value="Aminotrans_3_PPA_site"/>
</dbReference>
<dbReference type="PANTHER" id="PTHR11986">
    <property type="entry name" value="AMINOTRANSFERASE CLASS III"/>
    <property type="match status" value="1"/>
</dbReference>
<dbReference type="OrthoDB" id="9807885at2"/>
<dbReference type="PANTHER" id="PTHR11986:SF79">
    <property type="entry name" value="ACETYLORNITHINE AMINOTRANSFERASE, MITOCHONDRIAL"/>
    <property type="match status" value="1"/>
</dbReference>
<comment type="miscellaneous">
    <text evidence="5">May also have succinyldiaminopimelate aminotransferase activity, thus carrying out the corresponding step in lysine biosynthesis.</text>
</comment>
<comment type="cofactor">
    <cofactor evidence="5">
        <name>pyridoxal 5'-phosphate</name>
        <dbReference type="ChEBI" id="CHEBI:597326"/>
    </cofactor>
    <text evidence="5">Binds 1 pyridoxal phosphate per subunit.</text>
</comment>